<keyword evidence="7" id="KW-1185">Reference proteome</keyword>
<proteinExistence type="predicted"/>
<feature type="transmembrane region" description="Helical" evidence="5">
    <location>
        <begin position="471"/>
        <end position="492"/>
    </location>
</feature>
<dbReference type="EMBL" id="JAPMOS010000010">
    <property type="protein sequence ID" value="KAJ4460890.1"/>
    <property type="molecule type" value="Genomic_DNA"/>
</dbReference>
<dbReference type="PANTHER" id="PTHR13285:SF18">
    <property type="entry name" value="PROTEIN-CYSTEINE N-PALMITOYLTRANSFERASE RASP"/>
    <property type="match status" value="1"/>
</dbReference>
<protein>
    <submittedName>
        <fullName evidence="6">Membrane-bound O-acyltransferase family MBOAT protein</fullName>
    </submittedName>
</protein>
<evidence type="ECO:0000256" key="1">
    <source>
        <dbReference type="ARBA" id="ARBA00004141"/>
    </source>
</evidence>
<feature type="transmembrane region" description="Helical" evidence="5">
    <location>
        <begin position="378"/>
        <end position="396"/>
    </location>
</feature>
<accession>A0ABQ8UVV3</accession>
<feature type="transmembrane region" description="Helical" evidence="5">
    <location>
        <begin position="114"/>
        <end position="133"/>
    </location>
</feature>
<dbReference type="Proteomes" id="UP001141327">
    <property type="component" value="Unassembled WGS sequence"/>
</dbReference>
<keyword evidence="4 5" id="KW-0472">Membrane</keyword>
<dbReference type="PANTHER" id="PTHR13285">
    <property type="entry name" value="ACYLTRANSFERASE"/>
    <property type="match status" value="1"/>
</dbReference>
<evidence type="ECO:0000256" key="4">
    <source>
        <dbReference type="ARBA" id="ARBA00023136"/>
    </source>
</evidence>
<comment type="caution">
    <text evidence="6">The sequence shown here is derived from an EMBL/GenBank/DDBJ whole genome shotgun (WGS) entry which is preliminary data.</text>
</comment>
<name>A0ABQ8UVV3_9EUKA</name>
<keyword evidence="3 5" id="KW-1133">Transmembrane helix</keyword>
<evidence type="ECO:0000313" key="6">
    <source>
        <dbReference type="EMBL" id="KAJ4460890.1"/>
    </source>
</evidence>
<feature type="transmembrane region" description="Helical" evidence="5">
    <location>
        <begin position="336"/>
        <end position="358"/>
    </location>
</feature>
<sequence>MGQRSAFLSWEFIIYYIIIASTLTYHFVDNYHVNWDKPRQIHRVWPDDRTWTFKKSPADMSDHQWNMWRNNFPVLFTFFSIWTLASVLLKKLFPNSPNDQLNPDPSRHSLGKMHIVRTIFYPLSGLIFIYVLHGRCMIYWGMAVMTLYLVAKLFGHIPVLGALAPWAVLVPWFLGVYRLDAMRLLGFLGLQSTFVGTFVQWVNQARGQMGWSSPFNVTTLRLVSFALDYHWSFRGPRAEREAQARVHAIAEPMTLKARERMSLPRVAYGLLNYITYASYAPLYIGGPIITYNAFVSQLLAPPSSASAAKDRAGSSFKAILRAAFTDVHSWAYKVTYLLRVLLWTVFTDVYTHVFWATALLVGSDEYQHAGALEMSRTFFLACCFTYLKFYTIFRFFRAWSNLDGIMTWENQPRCFVRGSGFAVFWRTWHVSLNRWNIRYLYVPAKGYKYPLVSVWMVFFFIAFWHEPTLEWVRWAAGNAAGLVIETVIVKLATSDKRPGHEGGLIARLKQHHLLWTILGTCCNVVASFALPMVQVQTNRDWSWTVDTLRKYFTGPGALAALAFNIPWHYATMRISNAIDAAQGDGE</sequence>
<comment type="subcellular location">
    <subcellularLocation>
        <location evidence="1">Membrane</location>
        <topology evidence="1">Multi-pass membrane protein</topology>
    </subcellularLocation>
</comment>
<dbReference type="InterPro" id="IPR004299">
    <property type="entry name" value="MBOAT_fam"/>
</dbReference>
<evidence type="ECO:0000313" key="7">
    <source>
        <dbReference type="Proteomes" id="UP001141327"/>
    </source>
</evidence>
<evidence type="ECO:0000256" key="2">
    <source>
        <dbReference type="ARBA" id="ARBA00022692"/>
    </source>
</evidence>
<feature type="transmembrane region" description="Helical" evidence="5">
    <location>
        <begin position="72"/>
        <end position="93"/>
    </location>
</feature>
<dbReference type="Pfam" id="PF03062">
    <property type="entry name" value="MBOAT"/>
    <property type="match status" value="1"/>
</dbReference>
<feature type="transmembrane region" description="Helical" evidence="5">
    <location>
        <begin position="153"/>
        <end position="177"/>
    </location>
</feature>
<organism evidence="6 7">
    <name type="scientific">Paratrimastix pyriformis</name>
    <dbReference type="NCBI Taxonomy" id="342808"/>
    <lineage>
        <taxon>Eukaryota</taxon>
        <taxon>Metamonada</taxon>
        <taxon>Preaxostyla</taxon>
        <taxon>Paratrimastigidae</taxon>
        <taxon>Paratrimastix</taxon>
    </lineage>
</organism>
<feature type="transmembrane region" description="Helical" evidence="5">
    <location>
        <begin position="184"/>
        <end position="202"/>
    </location>
</feature>
<feature type="transmembrane region" description="Helical" evidence="5">
    <location>
        <begin position="513"/>
        <end position="532"/>
    </location>
</feature>
<evidence type="ECO:0000256" key="3">
    <source>
        <dbReference type="ARBA" id="ARBA00022989"/>
    </source>
</evidence>
<evidence type="ECO:0000256" key="5">
    <source>
        <dbReference type="SAM" id="Phobius"/>
    </source>
</evidence>
<dbReference type="InterPro" id="IPR051085">
    <property type="entry name" value="MB_O-acyltransferase"/>
</dbReference>
<gene>
    <name evidence="6" type="ORF">PAPYR_2729</name>
</gene>
<feature type="transmembrane region" description="Helical" evidence="5">
    <location>
        <begin position="552"/>
        <end position="570"/>
    </location>
</feature>
<reference evidence="6" key="1">
    <citation type="journal article" date="2022" name="bioRxiv">
        <title>Genomics of Preaxostyla Flagellates Illuminates Evolutionary Transitions and the Path Towards Mitochondrial Loss.</title>
        <authorList>
            <person name="Novak L.V.F."/>
            <person name="Treitli S.C."/>
            <person name="Pyrih J."/>
            <person name="Halakuc P."/>
            <person name="Pipaliya S.V."/>
            <person name="Vacek V."/>
            <person name="Brzon O."/>
            <person name="Soukal P."/>
            <person name="Eme L."/>
            <person name="Dacks J.B."/>
            <person name="Karnkowska A."/>
            <person name="Elias M."/>
            <person name="Hampl V."/>
        </authorList>
    </citation>
    <scope>NUCLEOTIDE SEQUENCE</scope>
    <source>
        <strain evidence="6">RCP-MX</strain>
    </source>
</reference>
<keyword evidence="2 5" id="KW-0812">Transmembrane</keyword>
<feature type="transmembrane region" description="Helical" evidence="5">
    <location>
        <begin position="447"/>
        <end position="465"/>
    </location>
</feature>
<feature type="transmembrane region" description="Helical" evidence="5">
    <location>
        <begin position="7"/>
        <end position="28"/>
    </location>
</feature>